<keyword evidence="5" id="KW-0949">S-adenosyl-L-methionine</keyword>
<organism evidence="13">
    <name type="scientific">Favella ehrenbergii</name>
    <dbReference type="NCBI Taxonomy" id="182087"/>
    <lineage>
        <taxon>Eukaryota</taxon>
        <taxon>Sar</taxon>
        <taxon>Alveolata</taxon>
        <taxon>Ciliophora</taxon>
        <taxon>Intramacronucleata</taxon>
        <taxon>Spirotrichea</taxon>
        <taxon>Choreotrichia</taxon>
        <taxon>Tintinnida</taxon>
        <taxon>Xystonellidae</taxon>
        <taxon>Favella</taxon>
    </lineage>
</organism>
<comment type="catalytic activity">
    <reaction evidence="10">
        <text>N(6),N(6)-dimethyl-L-lysyl(4)-[histone H3] + S-adenosyl-L-methionine = N(6),N(6),N(6)-trimethyl-L-lysyl(4)-[histone H3] + S-adenosyl-L-homocysteine + H(+)</text>
        <dbReference type="Rhea" id="RHEA:60272"/>
        <dbReference type="Rhea" id="RHEA-COMP:15537"/>
        <dbReference type="Rhea" id="RHEA-COMP:15540"/>
        <dbReference type="ChEBI" id="CHEBI:15378"/>
        <dbReference type="ChEBI" id="CHEBI:57856"/>
        <dbReference type="ChEBI" id="CHEBI:59789"/>
        <dbReference type="ChEBI" id="CHEBI:61961"/>
        <dbReference type="ChEBI" id="CHEBI:61976"/>
    </reaction>
</comment>
<evidence type="ECO:0000256" key="2">
    <source>
        <dbReference type="ARBA" id="ARBA00012182"/>
    </source>
</evidence>
<dbReference type="PANTHER" id="PTHR45814:SF2">
    <property type="entry name" value="HISTONE-LYSINE N-METHYLTRANSFERASE SETD1"/>
    <property type="match status" value="1"/>
</dbReference>
<comment type="catalytic activity">
    <reaction evidence="9">
        <text>N(6)-methyl-L-lysyl(4)-[histone H3] + S-adenosyl-L-methionine = N(6),N(6)-dimethyl-L-lysyl(4)-[histone H3] + S-adenosyl-L-homocysteine + H(+)</text>
        <dbReference type="Rhea" id="RHEA:60268"/>
        <dbReference type="Rhea" id="RHEA-COMP:15540"/>
        <dbReference type="Rhea" id="RHEA-COMP:15543"/>
        <dbReference type="ChEBI" id="CHEBI:15378"/>
        <dbReference type="ChEBI" id="CHEBI:57856"/>
        <dbReference type="ChEBI" id="CHEBI:59789"/>
        <dbReference type="ChEBI" id="CHEBI:61929"/>
        <dbReference type="ChEBI" id="CHEBI:61976"/>
    </reaction>
</comment>
<evidence type="ECO:0000313" key="13">
    <source>
        <dbReference type="EMBL" id="CAE0308792.1"/>
    </source>
</evidence>
<evidence type="ECO:0000256" key="5">
    <source>
        <dbReference type="ARBA" id="ARBA00022691"/>
    </source>
</evidence>
<dbReference type="AlphaFoldDB" id="A0A7S3HZH7"/>
<evidence type="ECO:0000256" key="10">
    <source>
        <dbReference type="ARBA" id="ARBA00049129"/>
    </source>
</evidence>
<evidence type="ECO:0000256" key="1">
    <source>
        <dbReference type="ARBA" id="ARBA00004123"/>
    </source>
</evidence>
<evidence type="ECO:0000256" key="7">
    <source>
        <dbReference type="ARBA" id="ARBA00023242"/>
    </source>
</evidence>
<reference evidence="13" key="1">
    <citation type="submission" date="2021-01" db="EMBL/GenBank/DDBJ databases">
        <authorList>
            <person name="Corre E."/>
            <person name="Pelletier E."/>
            <person name="Niang G."/>
            <person name="Scheremetjew M."/>
            <person name="Finn R."/>
            <person name="Kale V."/>
            <person name="Holt S."/>
            <person name="Cochrane G."/>
            <person name="Meng A."/>
            <person name="Brown T."/>
            <person name="Cohen L."/>
        </authorList>
    </citation>
    <scope>NUCLEOTIDE SEQUENCE</scope>
    <source>
        <strain evidence="13">Fehren 1</strain>
    </source>
</reference>
<evidence type="ECO:0000256" key="3">
    <source>
        <dbReference type="ARBA" id="ARBA00022603"/>
    </source>
</evidence>
<dbReference type="InterPro" id="IPR044570">
    <property type="entry name" value="Set1-like"/>
</dbReference>
<sequence>MIDMNDVTNKGNDINAAMKYRAAKERPKLVEVWISKIHRNGLFACQPLNPKDIVIEYVGEKIRDPVADKREVAYNKLGVGDCYNFRLNDDYIIDATFFGSKARYINHSCEPNLISEYLTVNGETHIIFVAARKIAQGEELTFDYNFMPEMDCIECFCGTEKCSGRID</sequence>
<keyword evidence="3" id="KW-0489">Methyltransferase</keyword>
<evidence type="ECO:0000259" key="12">
    <source>
        <dbReference type="PROSITE" id="PS50868"/>
    </source>
</evidence>
<dbReference type="Gene3D" id="2.170.270.10">
    <property type="entry name" value="SET domain"/>
    <property type="match status" value="1"/>
</dbReference>
<evidence type="ECO:0000256" key="6">
    <source>
        <dbReference type="ARBA" id="ARBA00022853"/>
    </source>
</evidence>
<keyword evidence="7" id="KW-0539">Nucleus</keyword>
<evidence type="ECO:0000256" key="4">
    <source>
        <dbReference type="ARBA" id="ARBA00022679"/>
    </source>
</evidence>
<evidence type="ECO:0000256" key="8">
    <source>
        <dbReference type="ARBA" id="ARBA00047571"/>
    </source>
</evidence>
<dbReference type="GO" id="GO:0032259">
    <property type="term" value="P:methylation"/>
    <property type="evidence" value="ECO:0007669"/>
    <property type="project" value="UniProtKB-KW"/>
</dbReference>
<name>A0A7S3HZH7_9SPIT</name>
<accession>A0A7S3HZH7</accession>
<evidence type="ECO:0000259" key="11">
    <source>
        <dbReference type="PROSITE" id="PS50280"/>
    </source>
</evidence>
<dbReference type="InterPro" id="IPR001214">
    <property type="entry name" value="SET_dom"/>
</dbReference>
<dbReference type="GO" id="GO:0048188">
    <property type="term" value="C:Set1C/COMPASS complex"/>
    <property type="evidence" value="ECO:0007669"/>
    <property type="project" value="TreeGrafter"/>
</dbReference>
<dbReference type="GO" id="GO:0140999">
    <property type="term" value="F:histone H3K4 trimethyltransferase activity"/>
    <property type="evidence" value="ECO:0007669"/>
    <property type="project" value="UniProtKB-EC"/>
</dbReference>
<dbReference type="Pfam" id="PF00856">
    <property type="entry name" value="SET"/>
    <property type="match status" value="1"/>
</dbReference>
<keyword evidence="6" id="KW-0156">Chromatin regulator</keyword>
<dbReference type="PROSITE" id="PS50280">
    <property type="entry name" value="SET"/>
    <property type="match status" value="1"/>
</dbReference>
<dbReference type="InterPro" id="IPR046341">
    <property type="entry name" value="SET_dom_sf"/>
</dbReference>
<evidence type="ECO:0000256" key="9">
    <source>
        <dbReference type="ARBA" id="ARBA00047583"/>
    </source>
</evidence>
<dbReference type="EC" id="2.1.1.354" evidence="2"/>
<dbReference type="EMBL" id="HBIE01012261">
    <property type="protein sequence ID" value="CAE0308792.1"/>
    <property type="molecule type" value="Transcribed_RNA"/>
</dbReference>
<gene>
    <name evidence="13" type="ORF">FEHR0123_LOCUS3703</name>
</gene>
<dbReference type="PANTHER" id="PTHR45814">
    <property type="entry name" value="HISTONE-LYSINE N-METHYLTRANSFERASE SETD1"/>
    <property type="match status" value="1"/>
</dbReference>
<dbReference type="InterPro" id="IPR003616">
    <property type="entry name" value="Post-SET_dom"/>
</dbReference>
<dbReference type="PROSITE" id="PS50868">
    <property type="entry name" value="POST_SET"/>
    <property type="match status" value="1"/>
</dbReference>
<feature type="domain" description="SET" evidence="11">
    <location>
        <begin position="27"/>
        <end position="145"/>
    </location>
</feature>
<dbReference type="SMART" id="SM00317">
    <property type="entry name" value="SET"/>
    <property type="match status" value="1"/>
</dbReference>
<feature type="domain" description="Post-SET" evidence="12">
    <location>
        <begin position="151"/>
        <end position="167"/>
    </location>
</feature>
<proteinExistence type="predicted"/>
<comment type="catalytic activity">
    <reaction evidence="8">
        <text>L-lysyl(4)-[histone H3] + 3 S-adenosyl-L-methionine = N(6),N(6),N(6)-trimethyl-L-lysyl(4)-[histone H3] + 3 S-adenosyl-L-homocysteine + 3 H(+)</text>
        <dbReference type="Rhea" id="RHEA:60260"/>
        <dbReference type="Rhea" id="RHEA-COMP:15537"/>
        <dbReference type="Rhea" id="RHEA-COMP:15547"/>
        <dbReference type="ChEBI" id="CHEBI:15378"/>
        <dbReference type="ChEBI" id="CHEBI:29969"/>
        <dbReference type="ChEBI" id="CHEBI:57856"/>
        <dbReference type="ChEBI" id="CHEBI:59789"/>
        <dbReference type="ChEBI" id="CHEBI:61961"/>
        <dbReference type="EC" id="2.1.1.354"/>
    </reaction>
</comment>
<comment type="subcellular location">
    <subcellularLocation>
        <location evidence="1">Nucleus</location>
    </subcellularLocation>
</comment>
<keyword evidence="4" id="KW-0808">Transferase</keyword>
<protein>
    <recommendedName>
        <fullName evidence="2">[histone H3]-lysine(4) N-trimethyltransferase</fullName>
        <ecNumber evidence="2">2.1.1.354</ecNumber>
    </recommendedName>
</protein>
<dbReference type="SUPFAM" id="SSF82199">
    <property type="entry name" value="SET domain"/>
    <property type="match status" value="1"/>
</dbReference>